<evidence type="ECO:0000313" key="2">
    <source>
        <dbReference type="Proteomes" id="UP000030645"/>
    </source>
</evidence>
<dbReference type="AlphaFoldDB" id="W9RLC3"/>
<evidence type="ECO:0000313" key="1">
    <source>
        <dbReference type="EMBL" id="EXB58287.1"/>
    </source>
</evidence>
<accession>W9RLC3</accession>
<reference evidence="2" key="1">
    <citation type="submission" date="2013-01" db="EMBL/GenBank/DDBJ databases">
        <title>Draft Genome Sequence of a Mulberry Tree, Morus notabilis C.K. Schneid.</title>
        <authorList>
            <person name="He N."/>
            <person name="Zhao S."/>
        </authorList>
    </citation>
    <scope>NUCLEOTIDE SEQUENCE</scope>
</reference>
<organism evidence="1 2">
    <name type="scientific">Morus notabilis</name>
    <dbReference type="NCBI Taxonomy" id="981085"/>
    <lineage>
        <taxon>Eukaryota</taxon>
        <taxon>Viridiplantae</taxon>
        <taxon>Streptophyta</taxon>
        <taxon>Embryophyta</taxon>
        <taxon>Tracheophyta</taxon>
        <taxon>Spermatophyta</taxon>
        <taxon>Magnoliopsida</taxon>
        <taxon>eudicotyledons</taxon>
        <taxon>Gunneridae</taxon>
        <taxon>Pentapetalae</taxon>
        <taxon>rosids</taxon>
        <taxon>fabids</taxon>
        <taxon>Rosales</taxon>
        <taxon>Moraceae</taxon>
        <taxon>Moreae</taxon>
        <taxon>Morus</taxon>
    </lineage>
</organism>
<sequence length="73" mass="7971">MNPFCITPSVASCYSQPPPIASEELDDQNPPTYSANLSRIAAKNLRDPLPFCAPSIRYATAVKVDSERLKMTA</sequence>
<dbReference type="Proteomes" id="UP000030645">
    <property type="component" value="Unassembled WGS sequence"/>
</dbReference>
<protein>
    <submittedName>
        <fullName evidence="1">Uncharacterized protein</fullName>
    </submittedName>
</protein>
<keyword evidence="2" id="KW-1185">Reference proteome</keyword>
<gene>
    <name evidence="1" type="ORF">L484_015621</name>
</gene>
<name>W9RLC3_9ROSA</name>
<proteinExistence type="predicted"/>
<dbReference type="EMBL" id="KE344357">
    <property type="protein sequence ID" value="EXB58287.1"/>
    <property type="molecule type" value="Genomic_DNA"/>
</dbReference>